<dbReference type="EMBL" id="NSKD01000001">
    <property type="protein sequence ID" value="PAU82137.1"/>
    <property type="molecule type" value="Genomic_DNA"/>
</dbReference>
<reference evidence="1 2" key="1">
    <citation type="submission" date="2017-08" db="EMBL/GenBank/DDBJ databases">
        <title>Halovibrio sewagensis sp. nov., isolated from wastewater of high salinity.</title>
        <authorList>
            <person name="Dong X."/>
            <person name="Zhang G."/>
        </authorList>
    </citation>
    <scope>NUCLEOTIDE SEQUENCE [LARGE SCALE GENOMIC DNA]</scope>
    <source>
        <strain evidence="1 2">YL5-2</strain>
    </source>
</reference>
<gene>
    <name evidence="1" type="ORF">CK501_03020</name>
</gene>
<dbReference type="Proteomes" id="UP000218896">
    <property type="component" value="Unassembled WGS sequence"/>
</dbReference>
<dbReference type="PANTHER" id="PTHR35566">
    <property type="entry name" value="BLR3599 PROTEIN"/>
    <property type="match status" value="1"/>
</dbReference>
<comment type="caution">
    <text evidence="1">The sequence shown here is derived from an EMBL/GenBank/DDBJ whole genome shotgun (WGS) entry which is preliminary data.</text>
</comment>
<accession>A0A2A2FBT8</accession>
<dbReference type="NCBIfam" id="TIGR03353">
    <property type="entry name" value="VI_chp_4"/>
    <property type="match status" value="1"/>
</dbReference>
<keyword evidence="2" id="KW-1185">Reference proteome</keyword>
<protein>
    <submittedName>
        <fullName evidence="1">Type VI secretion system baseplate subunit TssK</fullName>
    </submittedName>
</protein>
<sequence>MTHAGAWSGRRMASSSCPVLISGWTVLGSETGTTDGVTMTDAMARVAWSEGMLLRPQHFQQQDRFLYHAARLRHFHLNPRGYGVSELSLDDQHLHLGQFGVVSASGVFPDGMPFSLDGNAGLVLEVPADARDELVYLALPIERQGGTNIAGEDDGSVARFVIRDAPLPDESLAGQEPETVGLARLNPCLRLGREEMAGYVAIPVARIIEVANDKEVRLDRHFIPPCLDVGRIPALTSLLNETLAMIRQRGEALAGRMQKGNQQSKTLFDIMMLQTLNRWQPALEHCTRSSGVHPEELYRTLVTLAGELATFTRNEKRPPELPCYRHESLTETFGDLGAVLSQSLSTVLEETAVALKLEEADYGIRVAPLNDKSLLENAQLVLAVRTDLSTEEVRRRLPAQIKLGPVEHIRELVNSHLPGIPVSALPVAPRQIPYHAGYHYFMLESGGERWRQLQHSGGLAVHVSGHYPGLELELWAIRR</sequence>
<dbReference type="Pfam" id="PF05936">
    <property type="entry name" value="T6SS_VasE"/>
    <property type="match status" value="1"/>
</dbReference>
<evidence type="ECO:0000313" key="1">
    <source>
        <dbReference type="EMBL" id="PAU82137.1"/>
    </source>
</evidence>
<dbReference type="PANTHER" id="PTHR35566:SF1">
    <property type="entry name" value="TYPE VI SECRETION SYSTEM BASEPLATE COMPONENT TSSK1"/>
    <property type="match status" value="1"/>
</dbReference>
<evidence type="ECO:0000313" key="2">
    <source>
        <dbReference type="Proteomes" id="UP000218896"/>
    </source>
</evidence>
<dbReference type="AlphaFoldDB" id="A0A2A2FBT8"/>
<organism evidence="1 2">
    <name type="scientific">Halovibrio salipaludis</name>
    <dbReference type="NCBI Taxonomy" id="2032626"/>
    <lineage>
        <taxon>Bacteria</taxon>
        <taxon>Pseudomonadati</taxon>
        <taxon>Pseudomonadota</taxon>
        <taxon>Gammaproteobacteria</taxon>
        <taxon>Oceanospirillales</taxon>
        <taxon>Halomonadaceae</taxon>
        <taxon>Halovibrio</taxon>
    </lineage>
</organism>
<name>A0A2A2FBT8_9GAMM</name>
<proteinExistence type="predicted"/>
<dbReference type="InterPro" id="IPR010263">
    <property type="entry name" value="T6SS_TssK"/>
</dbReference>